<evidence type="ECO:0000256" key="1">
    <source>
        <dbReference type="ARBA" id="ARBA00004871"/>
    </source>
</evidence>
<dbReference type="NCBIfam" id="TIGR00507">
    <property type="entry name" value="aroE"/>
    <property type="match status" value="1"/>
</dbReference>
<feature type="binding site" evidence="8">
    <location>
        <position position="107"/>
    </location>
    <ligand>
        <name>shikimate</name>
        <dbReference type="ChEBI" id="CHEBI:36208"/>
    </ligand>
</feature>
<comment type="subunit">
    <text evidence="8">Homodimer.</text>
</comment>
<feature type="domain" description="SDH C-terminal" evidence="11">
    <location>
        <begin position="281"/>
        <end position="310"/>
    </location>
</feature>
<feature type="active site" description="Proton acceptor" evidence="8">
    <location>
        <position position="71"/>
    </location>
</feature>
<evidence type="ECO:0000256" key="4">
    <source>
        <dbReference type="ARBA" id="ARBA00022857"/>
    </source>
</evidence>
<reference evidence="12 13" key="1">
    <citation type="submission" date="2017-03" db="EMBL/GenBank/DDBJ databases">
        <authorList>
            <person name="Afonso C.L."/>
            <person name="Miller P.J."/>
            <person name="Scott M.A."/>
            <person name="Spackman E."/>
            <person name="Goraichik I."/>
            <person name="Dimitrov K.M."/>
            <person name="Suarez D.L."/>
            <person name="Swayne D.E."/>
        </authorList>
    </citation>
    <scope>NUCLEOTIDE SEQUENCE [LARGE SCALE GENOMIC DNA]</scope>
    <source>
        <strain evidence="12">PRJEB14757</strain>
    </source>
</reference>
<dbReference type="GO" id="GO:0009073">
    <property type="term" value="P:aromatic amino acid family biosynthetic process"/>
    <property type="evidence" value="ECO:0007669"/>
    <property type="project" value="UniProtKB-KW"/>
</dbReference>
<dbReference type="PANTHER" id="PTHR21089:SF1">
    <property type="entry name" value="BIFUNCTIONAL 3-DEHYDROQUINATE DEHYDRATASE_SHIKIMATE DEHYDROGENASE, CHLOROPLASTIC"/>
    <property type="match status" value="1"/>
</dbReference>
<sequence>MSKRIFASTSLYGVMGNPVAHSMGPLIHNTMFQKMDVDAVYLAFEIKDIKKGLDAVRTLGIKGVSVTIPFKESILPFLDEMDPVALKIGAVNTILNRDGYLLGYNTDCDGAVEPLKIATSIINKNVFIFGAGGAARAVAFGIAREGGKISIINRDETKGKKLAEEINGRFFAFNDFTKSLYLFDSADIIINCTSLGMTPHIETTPVPDEFFVRYGMETFTMDGRVLPVSTKGFEKTSGDTGDICSRKSNLKNMTVMDIVYNPLTTRLLGNARENGCTVVDGLSMFVHQAAAQFELFTGNRPSPFLMRQIVQEHLNRHKG</sequence>
<feature type="binding site" evidence="8">
    <location>
        <position position="258"/>
    </location>
    <ligand>
        <name>NADP(+)</name>
        <dbReference type="ChEBI" id="CHEBI:58349"/>
    </ligand>
</feature>
<dbReference type="Pfam" id="PF18317">
    <property type="entry name" value="SDH_C"/>
    <property type="match status" value="1"/>
</dbReference>
<evidence type="ECO:0000313" key="13">
    <source>
        <dbReference type="Proteomes" id="UP000191931"/>
    </source>
</evidence>
<dbReference type="Pfam" id="PF08501">
    <property type="entry name" value="Shikimate_dh_N"/>
    <property type="match status" value="1"/>
</dbReference>
<accession>A0A1W1H4V0</accession>
<dbReference type="EC" id="1.1.1.25" evidence="2 8"/>
<comment type="pathway">
    <text evidence="1 8">Metabolic intermediate biosynthesis; chorismate biosynthesis; chorismate from D-erythrose 4-phosphate and phosphoenolpyruvate: step 4/7.</text>
</comment>
<dbReference type="EMBL" id="FWEV01000004">
    <property type="protein sequence ID" value="SLM27474.1"/>
    <property type="molecule type" value="Genomic_DNA"/>
</dbReference>
<evidence type="ECO:0000256" key="2">
    <source>
        <dbReference type="ARBA" id="ARBA00012962"/>
    </source>
</evidence>
<evidence type="ECO:0000259" key="9">
    <source>
        <dbReference type="Pfam" id="PF01488"/>
    </source>
</evidence>
<comment type="function">
    <text evidence="8">Involved in the biosynthesis of the chorismate, which leads to the biosynthesis of aromatic amino acids. Catalyzes the reversible NADPH linked reduction of 3-dehydroshikimate (DHSA) to yield shikimate (SA).</text>
</comment>
<dbReference type="STRING" id="1246637.MTBBW1_1010022"/>
<name>A0A1W1H4V0_9BACT</name>
<evidence type="ECO:0000256" key="5">
    <source>
        <dbReference type="ARBA" id="ARBA00023002"/>
    </source>
</evidence>
<keyword evidence="3 8" id="KW-0028">Amino-acid biosynthesis</keyword>
<evidence type="ECO:0000313" key="12">
    <source>
        <dbReference type="EMBL" id="SLM27474.1"/>
    </source>
</evidence>
<dbReference type="PANTHER" id="PTHR21089">
    <property type="entry name" value="SHIKIMATE DEHYDROGENASE"/>
    <property type="match status" value="1"/>
</dbReference>
<feature type="binding site" evidence="8">
    <location>
        <position position="92"/>
    </location>
    <ligand>
        <name>shikimate</name>
        <dbReference type="ChEBI" id="CHEBI:36208"/>
    </ligand>
</feature>
<keyword evidence="4 8" id="KW-0521">NADP</keyword>
<dbReference type="RefSeq" id="WP_245809354.1">
    <property type="nucleotide sequence ID" value="NZ_LT828544.1"/>
</dbReference>
<dbReference type="SUPFAM" id="SSF53223">
    <property type="entry name" value="Aminoacid dehydrogenase-like, N-terminal domain"/>
    <property type="match status" value="1"/>
</dbReference>
<feature type="domain" description="Quinate/shikimate 5-dehydrogenase/glutamyl-tRNA reductase" evidence="9">
    <location>
        <begin position="117"/>
        <end position="194"/>
    </location>
</feature>
<dbReference type="Gene3D" id="3.40.50.10860">
    <property type="entry name" value="Leucine Dehydrogenase, chain A, domain 1"/>
    <property type="match status" value="1"/>
</dbReference>
<feature type="binding site" evidence="8">
    <location>
        <position position="260"/>
    </location>
    <ligand>
        <name>shikimate</name>
        <dbReference type="ChEBI" id="CHEBI:36208"/>
    </ligand>
</feature>
<dbReference type="CDD" id="cd01065">
    <property type="entry name" value="NAD_bind_Shikimate_DH"/>
    <property type="match status" value="1"/>
</dbReference>
<dbReference type="Proteomes" id="UP000191931">
    <property type="component" value="Unassembled WGS sequence"/>
</dbReference>
<dbReference type="HAMAP" id="MF_00222">
    <property type="entry name" value="Shikimate_DH_AroE"/>
    <property type="match status" value="1"/>
</dbReference>
<evidence type="ECO:0000259" key="10">
    <source>
        <dbReference type="Pfam" id="PF08501"/>
    </source>
</evidence>
<feature type="binding site" evidence="8">
    <location>
        <begin position="130"/>
        <end position="134"/>
    </location>
    <ligand>
        <name>NADP(+)</name>
        <dbReference type="ChEBI" id="CHEBI:58349"/>
    </ligand>
</feature>
<comment type="catalytic activity">
    <reaction evidence="7 8">
        <text>shikimate + NADP(+) = 3-dehydroshikimate + NADPH + H(+)</text>
        <dbReference type="Rhea" id="RHEA:17737"/>
        <dbReference type="ChEBI" id="CHEBI:15378"/>
        <dbReference type="ChEBI" id="CHEBI:16630"/>
        <dbReference type="ChEBI" id="CHEBI:36208"/>
        <dbReference type="ChEBI" id="CHEBI:57783"/>
        <dbReference type="ChEBI" id="CHEBI:58349"/>
        <dbReference type="EC" id="1.1.1.25"/>
    </reaction>
</comment>
<dbReference type="Gene3D" id="3.40.50.720">
    <property type="entry name" value="NAD(P)-binding Rossmann-like Domain"/>
    <property type="match status" value="1"/>
</dbReference>
<dbReference type="InterPro" id="IPR036291">
    <property type="entry name" value="NAD(P)-bd_dom_sf"/>
</dbReference>
<gene>
    <name evidence="8" type="primary">aroE</name>
    <name evidence="12" type="ORF">MTBBW1_1010022</name>
</gene>
<evidence type="ECO:0000256" key="3">
    <source>
        <dbReference type="ARBA" id="ARBA00022605"/>
    </source>
</evidence>
<dbReference type="InterPro" id="IPR041121">
    <property type="entry name" value="SDH_C"/>
</dbReference>
<feature type="binding site" evidence="8">
    <location>
        <position position="67"/>
    </location>
    <ligand>
        <name>shikimate</name>
        <dbReference type="ChEBI" id="CHEBI:36208"/>
    </ligand>
</feature>
<dbReference type="InterPro" id="IPR013708">
    <property type="entry name" value="Shikimate_DH-bd_N"/>
</dbReference>
<keyword evidence="6 8" id="KW-0057">Aromatic amino acid biosynthesis</keyword>
<comment type="similarity">
    <text evidence="8">Belongs to the shikimate dehydrogenase family.</text>
</comment>
<feature type="binding site" evidence="8">
    <location>
        <position position="281"/>
    </location>
    <ligand>
        <name>NADP(+)</name>
        <dbReference type="ChEBI" id="CHEBI:58349"/>
    </ligand>
</feature>
<dbReference type="InterPro" id="IPR022893">
    <property type="entry name" value="Shikimate_DH_fam"/>
</dbReference>
<dbReference type="Pfam" id="PF01488">
    <property type="entry name" value="Shikimate_DH"/>
    <property type="match status" value="1"/>
</dbReference>
<protein>
    <recommendedName>
        <fullName evidence="2 8">Shikimate dehydrogenase (NADP(+))</fullName>
        <shortName evidence="8">SDH</shortName>
        <ecNumber evidence="2 8">1.1.1.25</ecNumber>
    </recommendedName>
</protein>
<dbReference type="SUPFAM" id="SSF51735">
    <property type="entry name" value="NAD(P)-binding Rossmann-fold domains"/>
    <property type="match status" value="1"/>
</dbReference>
<feature type="binding site" evidence="8">
    <location>
        <position position="288"/>
    </location>
    <ligand>
        <name>shikimate</name>
        <dbReference type="ChEBI" id="CHEBI:36208"/>
    </ligand>
</feature>
<evidence type="ECO:0000256" key="6">
    <source>
        <dbReference type="ARBA" id="ARBA00023141"/>
    </source>
</evidence>
<evidence type="ECO:0000256" key="8">
    <source>
        <dbReference type="HAMAP-Rule" id="MF_00222"/>
    </source>
</evidence>
<dbReference type="UniPathway" id="UPA00053">
    <property type="reaction ID" value="UER00087"/>
</dbReference>
<dbReference type="GO" id="GO:0004764">
    <property type="term" value="F:shikimate 3-dehydrogenase (NADP+) activity"/>
    <property type="evidence" value="ECO:0007669"/>
    <property type="project" value="UniProtKB-UniRule"/>
</dbReference>
<dbReference type="InterPro" id="IPR006151">
    <property type="entry name" value="Shikm_DH/Glu-tRNA_Rdtase"/>
</dbReference>
<proteinExistence type="inferred from homology"/>
<keyword evidence="13" id="KW-1185">Reference proteome</keyword>
<comment type="caution">
    <text evidence="8">Lacks conserved residue(s) required for the propagation of feature annotation.</text>
</comment>
<dbReference type="AlphaFoldDB" id="A0A1W1H4V0"/>
<evidence type="ECO:0000259" key="11">
    <source>
        <dbReference type="Pfam" id="PF18317"/>
    </source>
</evidence>
<feature type="domain" description="Shikimate dehydrogenase substrate binding N-terminal" evidence="10">
    <location>
        <begin position="14"/>
        <end position="94"/>
    </location>
</feature>
<dbReference type="GO" id="GO:0008652">
    <property type="term" value="P:amino acid biosynthetic process"/>
    <property type="evidence" value="ECO:0007669"/>
    <property type="project" value="UniProtKB-KW"/>
</dbReference>
<organism evidence="12 13">
    <name type="scientific">Desulfamplus magnetovallimortis</name>
    <dbReference type="NCBI Taxonomy" id="1246637"/>
    <lineage>
        <taxon>Bacteria</taxon>
        <taxon>Pseudomonadati</taxon>
        <taxon>Thermodesulfobacteriota</taxon>
        <taxon>Desulfobacteria</taxon>
        <taxon>Desulfobacterales</taxon>
        <taxon>Desulfobacteraceae</taxon>
        <taxon>Desulfamplus</taxon>
    </lineage>
</organism>
<dbReference type="GO" id="GO:0009423">
    <property type="term" value="P:chorismate biosynthetic process"/>
    <property type="evidence" value="ECO:0007669"/>
    <property type="project" value="UniProtKB-UniRule"/>
</dbReference>
<dbReference type="InterPro" id="IPR011342">
    <property type="entry name" value="Shikimate_DH"/>
</dbReference>
<dbReference type="InterPro" id="IPR046346">
    <property type="entry name" value="Aminoacid_DH-like_N_sf"/>
</dbReference>
<evidence type="ECO:0000256" key="7">
    <source>
        <dbReference type="ARBA" id="ARBA00049442"/>
    </source>
</evidence>
<dbReference type="GO" id="GO:0019632">
    <property type="term" value="P:shikimate metabolic process"/>
    <property type="evidence" value="ECO:0007669"/>
    <property type="project" value="InterPro"/>
</dbReference>
<keyword evidence="5 8" id="KW-0560">Oxidoreductase</keyword>
<dbReference type="GO" id="GO:0050661">
    <property type="term" value="F:NADP binding"/>
    <property type="evidence" value="ECO:0007669"/>
    <property type="project" value="InterPro"/>
</dbReference>